<geneLocation type="plasmid" evidence="4 5">
    <name>unnamed1</name>
</geneLocation>
<dbReference type="InterPro" id="IPR036365">
    <property type="entry name" value="PGBD-like_sf"/>
</dbReference>
<dbReference type="GO" id="GO:0042742">
    <property type="term" value="P:defense response to bacterium"/>
    <property type="evidence" value="ECO:0007669"/>
    <property type="project" value="UniProtKB-KW"/>
</dbReference>
<dbReference type="InterPro" id="IPR036366">
    <property type="entry name" value="PGBDSf"/>
</dbReference>
<evidence type="ECO:0000313" key="5">
    <source>
        <dbReference type="Proteomes" id="UP000245629"/>
    </source>
</evidence>
<feature type="domain" description="Peptidoglycan binding-like" evidence="3">
    <location>
        <begin position="27"/>
        <end position="70"/>
    </location>
</feature>
<dbReference type="Pfam" id="PF01471">
    <property type="entry name" value="PG_binding_1"/>
    <property type="match status" value="1"/>
</dbReference>
<dbReference type="InterPro" id="IPR002477">
    <property type="entry name" value="Peptidoglycan-bd-like"/>
</dbReference>
<organism evidence="4 5">
    <name type="scientific">Azospirillum thermophilum</name>
    <dbReference type="NCBI Taxonomy" id="2202148"/>
    <lineage>
        <taxon>Bacteria</taxon>
        <taxon>Pseudomonadati</taxon>
        <taxon>Pseudomonadota</taxon>
        <taxon>Alphaproteobacteria</taxon>
        <taxon>Rhodospirillales</taxon>
        <taxon>Azospirillaceae</taxon>
        <taxon>Azospirillum</taxon>
    </lineage>
</organism>
<evidence type="ECO:0000256" key="2">
    <source>
        <dbReference type="ARBA" id="ARBA00022638"/>
    </source>
</evidence>
<keyword evidence="5" id="KW-1185">Reference proteome</keyword>
<gene>
    <name evidence="4" type="ORF">DEW08_23665</name>
</gene>
<proteinExistence type="predicted"/>
<dbReference type="OrthoDB" id="7323510at2"/>
<dbReference type="InterPro" id="IPR023346">
    <property type="entry name" value="Lysozyme-like_dom_sf"/>
</dbReference>
<evidence type="ECO:0000256" key="1">
    <source>
        <dbReference type="ARBA" id="ARBA00022529"/>
    </source>
</evidence>
<dbReference type="KEGG" id="azz:DEW08_23665"/>
<dbReference type="EMBL" id="CP029356">
    <property type="protein sequence ID" value="AWK89023.1"/>
    <property type="molecule type" value="Genomic_DNA"/>
</dbReference>
<sequence length="289" mass="30956">MLAHRRRANGRVRMRSGAWRMTTVSMVELQQLLNKVGGILEVDGKAGPETELAIRDAREAAGLPAGGVDDALVAWLQKQPDPSPVVPTEGVVFIARQEVSSRTNYDHACAKPTWPGGESGVTIGIGYDLRFQGDFESCWAPRLPAATAAALRPWIGKQGSAAAAASLSQYSIPFFAAWDVFTALTLPAEVRSTEGAYGDLMPLPPLCRAALVSLVYNRGPGLGDPGDTTGPRSEMRAIHDLIQKNELDKVPAQFLSMQRLWPNAAGLRARRAAEAQMWQDGLAAAKTGG</sequence>
<dbReference type="SUPFAM" id="SSF53955">
    <property type="entry name" value="Lysozyme-like"/>
    <property type="match status" value="1"/>
</dbReference>
<dbReference type="Gene3D" id="1.10.530.40">
    <property type="match status" value="1"/>
</dbReference>
<keyword evidence="1" id="KW-0929">Antimicrobial</keyword>
<keyword evidence="2" id="KW-0081">Bacteriolytic enzyme</keyword>
<evidence type="ECO:0000313" key="4">
    <source>
        <dbReference type="EMBL" id="AWK89023.1"/>
    </source>
</evidence>
<protein>
    <recommendedName>
        <fullName evidence="3">Peptidoglycan binding-like domain-containing protein</fullName>
    </recommendedName>
</protein>
<keyword evidence="4" id="KW-0614">Plasmid</keyword>
<dbReference type="Gene3D" id="1.10.101.10">
    <property type="entry name" value="PGBD-like superfamily/PGBD"/>
    <property type="match status" value="1"/>
</dbReference>
<dbReference type="Proteomes" id="UP000245629">
    <property type="component" value="Plasmid unnamed1"/>
</dbReference>
<accession>A0A2S2CWX6</accession>
<name>A0A2S2CWX6_9PROT</name>
<dbReference type="GO" id="GO:0003796">
    <property type="term" value="F:lysozyme activity"/>
    <property type="evidence" value="ECO:0007669"/>
    <property type="project" value="InterPro"/>
</dbReference>
<dbReference type="GO" id="GO:0031640">
    <property type="term" value="P:killing of cells of another organism"/>
    <property type="evidence" value="ECO:0007669"/>
    <property type="project" value="UniProtKB-KW"/>
</dbReference>
<dbReference type="InterPro" id="IPR023347">
    <property type="entry name" value="Lysozyme_dom_sf"/>
</dbReference>
<dbReference type="SUPFAM" id="SSF47090">
    <property type="entry name" value="PGBD-like"/>
    <property type="match status" value="1"/>
</dbReference>
<reference evidence="5" key="1">
    <citation type="submission" date="2018-05" db="EMBL/GenBank/DDBJ databases">
        <title>Azospirillum thermophila sp. nov., a novel isolated from hot spring.</title>
        <authorList>
            <person name="Zhao Z."/>
        </authorList>
    </citation>
    <scope>NUCLEOTIDE SEQUENCE [LARGE SCALE GENOMIC DNA]</scope>
    <source>
        <strain evidence="5">CFH 70021</strain>
        <plasmid evidence="5">unnamed1</plasmid>
    </source>
</reference>
<dbReference type="AlphaFoldDB" id="A0A2S2CWX6"/>
<evidence type="ECO:0000259" key="3">
    <source>
        <dbReference type="Pfam" id="PF01471"/>
    </source>
</evidence>